<organism evidence="3 4">
    <name type="scientific">Sporisorium reilianum f. sp. reilianum</name>
    <dbReference type="NCBI Taxonomy" id="72559"/>
    <lineage>
        <taxon>Eukaryota</taxon>
        <taxon>Fungi</taxon>
        <taxon>Dikarya</taxon>
        <taxon>Basidiomycota</taxon>
        <taxon>Ustilaginomycotina</taxon>
        <taxon>Ustilaginomycetes</taxon>
        <taxon>Ustilaginales</taxon>
        <taxon>Ustilaginaceae</taxon>
        <taxon>Sporisorium</taxon>
    </lineage>
</organism>
<feature type="signal peptide" evidence="2">
    <location>
        <begin position="1"/>
        <end position="29"/>
    </location>
</feature>
<evidence type="ECO:0000313" key="3">
    <source>
        <dbReference type="EMBL" id="SJX64019.1"/>
    </source>
</evidence>
<protein>
    <submittedName>
        <fullName evidence="3">Uncharacterized protein</fullName>
    </submittedName>
</protein>
<dbReference type="EMBL" id="LT795063">
    <property type="protein sequence ID" value="SJX64019.1"/>
    <property type="molecule type" value="Genomic_DNA"/>
</dbReference>
<evidence type="ECO:0000313" key="4">
    <source>
        <dbReference type="Proteomes" id="UP000239563"/>
    </source>
</evidence>
<name>A0A2N8UGY3_9BASI</name>
<feature type="compositionally biased region" description="Polar residues" evidence="1">
    <location>
        <begin position="38"/>
        <end position="60"/>
    </location>
</feature>
<proteinExistence type="predicted"/>
<reference evidence="3 4" key="1">
    <citation type="submission" date="2017-02" db="EMBL/GenBank/DDBJ databases">
        <authorList>
            <person name="Peterson S.W."/>
        </authorList>
    </citation>
    <scope>NUCLEOTIDE SEQUENCE [LARGE SCALE GENOMIC DNA]</scope>
    <source>
        <strain evidence="3 4">SRS1_H2-8</strain>
    </source>
</reference>
<accession>A0A2N8UGY3</accession>
<sequence>MPPRLPTLHFLILTLTLTLLLLQPHLSHSLPLQSSVNMLRSSFPNSPSRTLSLSQPSSDLNPLIPVDPDAAQAQVQEQEQAQQEPSLKHLAAERGYARQARLFESPNQHEVRRKREIRLLEYLA</sequence>
<dbReference type="Proteomes" id="UP000239563">
    <property type="component" value="Chromosome X"/>
</dbReference>
<feature type="region of interest" description="Disordered" evidence="1">
    <location>
        <begin position="38"/>
        <end position="66"/>
    </location>
</feature>
<keyword evidence="2" id="KW-0732">Signal</keyword>
<dbReference type="AlphaFoldDB" id="A0A2N8UGY3"/>
<evidence type="ECO:0000256" key="1">
    <source>
        <dbReference type="SAM" id="MobiDB-lite"/>
    </source>
</evidence>
<feature type="chain" id="PRO_5014983680" evidence="2">
    <location>
        <begin position="30"/>
        <end position="124"/>
    </location>
</feature>
<gene>
    <name evidence="3" type="ORF">SRS1_14685</name>
</gene>
<evidence type="ECO:0000256" key="2">
    <source>
        <dbReference type="SAM" id="SignalP"/>
    </source>
</evidence>